<evidence type="ECO:0000256" key="5">
    <source>
        <dbReference type="ARBA" id="ARBA00023002"/>
    </source>
</evidence>
<accession>A0AAD9J3N4</accession>
<dbReference type="GO" id="GO:0004300">
    <property type="term" value="F:enoyl-CoA hydratase activity"/>
    <property type="evidence" value="ECO:0007669"/>
    <property type="project" value="TreeGrafter"/>
</dbReference>
<evidence type="ECO:0000259" key="12">
    <source>
        <dbReference type="Pfam" id="PF00725"/>
    </source>
</evidence>
<dbReference type="GO" id="GO:0006635">
    <property type="term" value="P:fatty acid beta-oxidation"/>
    <property type="evidence" value="ECO:0007669"/>
    <property type="project" value="TreeGrafter"/>
</dbReference>
<name>A0AAD9J3N4_9ANNE</name>
<keyword evidence="7" id="KW-0443">Lipid metabolism</keyword>
<dbReference type="SUPFAM" id="SSF51735">
    <property type="entry name" value="NAD(P)-binding Rossmann-fold domains"/>
    <property type="match status" value="1"/>
</dbReference>
<protein>
    <recommendedName>
        <fullName evidence="16">Enoyl-CoA hydratase</fullName>
    </recommendedName>
</protein>
<sequence>MRLLNAFRGLSRYYSPYYKAICMSGARCNSTASSTASCLHYEIKGGDVAVLTFNDPKSKMNTLSAQLMSEFPAIVKQALNDPQVRSIVLISGKIDNFIAGADIGLIQSSNREELKKVVADGLESIQILEDSPKPVVAAIMGACMGGGLEVSVPNAFDMMLTGKNIRPDKAKKMGLVDQVVDELGPGIKSPEERTRDYLEEIAIQTARNLADGKLKRTERKKGLVDRVMDLALKFDYTRNMIIDQVKGKVMKQTQGLYPAPLRIIEVSITMTNESKALIGLFHGQTACKKNRFGTPQKKVENLAVLGAGLMGAGIVQVSIDKGFKTIMKDMDQKGLVRGQIQIEKGLKTAVKKRKFTQFEADTVLTNLLPALTYDEFSTVDMVIEAVFEDINIKHKVIKEIEQYIPEHCIFASNTSALPITEIAQASKRPEKVIGMHYFSPVDKMQLLEIVTTAKTSKDTIASAVNVGLRQGKVVIVVKDGPGFYTTRCLASFMAEVFKLLLEGIGPKEMDKRTKQIGFPVGSATLVDEVGIDIGAHIADYIAGVFGPRFGFSNQETGLLKEMVAKGYLGLITDDNFKMRLLSRFANEAVLCLQEGIIDNPLEGDIGMVFGLGFPPPLGGPFRFIDIYGADKLVANMESIRAAYGDAFAPCQLLLDHAKDPTKKFHKK</sequence>
<dbReference type="AlphaFoldDB" id="A0AAD9J3N4"/>
<feature type="domain" description="3-hydroxyacyl-CoA dehydrogenase C-terminal" evidence="12">
    <location>
        <begin position="482"/>
        <end position="576"/>
    </location>
</feature>
<comment type="caution">
    <text evidence="14">The sequence shown here is derived from an EMBL/GenBank/DDBJ whole genome shotgun (WGS) entry which is preliminary data.</text>
</comment>
<dbReference type="GO" id="GO:0070403">
    <property type="term" value="F:NAD+ binding"/>
    <property type="evidence" value="ECO:0007669"/>
    <property type="project" value="InterPro"/>
</dbReference>
<evidence type="ECO:0000256" key="6">
    <source>
        <dbReference type="ARBA" id="ARBA00023027"/>
    </source>
</evidence>
<keyword evidence="9" id="KW-0511">Multifunctional enzyme</keyword>
<comment type="similarity">
    <text evidence="3">In the central section; belongs to the 3-hydroxyacyl-CoA dehydrogenase family.</text>
</comment>
<reference evidence="14" key="1">
    <citation type="journal article" date="2023" name="Mol. Biol. Evol.">
        <title>Third-Generation Sequencing Reveals the Adaptive Role of the Epigenome in Three Deep-Sea Polychaetes.</title>
        <authorList>
            <person name="Perez M."/>
            <person name="Aroh O."/>
            <person name="Sun Y."/>
            <person name="Lan Y."/>
            <person name="Juniper S.K."/>
            <person name="Young C.R."/>
            <person name="Angers B."/>
            <person name="Qian P.Y."/>
        </authorList>
    </citation>
    <scope>NUCLEOTIDE SEQUENCE</scope>
    <source>
        <strain evidence="14">P08H-3</strain>
    </source>
</reference>
<evidence type="ECO:0000256" key="11">
    <source>
        <dbReference type="ARBA" id="ARBA00048361"/>
    </source>
</evidence>
<keyword evidence="8" id="KW-0456">Lyase</keyword>
<dbReference type="FunFam" id="3.40.50.720:FF:000009">
    <property type="entry name" value="Fatty oxidation complex, alpha subunit"/>
    <property type="match status" value="1"/>
</dbReference>
<dbReference type="CDD" id="cd06558">
    <property type="entry name" value="crotonase-like"/>
    <property type="match status" value="1"/>
</dbReference>
<dbReference type="Gene3D" id="1.10.1040.50">
    <property type="match status" value="2"/>
</dbReference>
<dbReference type="InterPro" id="IPR001753">
    <property type="entry name" value="Enoyl-CoA_hydra/iso"/>
</dbReference>
<proteinExistence type="inferred from homology"/>
<evidence type="ECO:0000313" key="14">
    <source>
        <dbReference type="EMBL" id="KAK2145799.1"/>
    </source>
</evidence>
<evidence type="ECO:0000256" key="2">
    <source>
        <dbReference type="ARBA" id="ARBA00005005"/>
    </source>
</evidence>
<comment type="pathway">
    <text evidence="2">Lipid metabolism; fatty acid beta-oxidation.</text>
</comment>
<feature type="domain" description="3-hydroxyacyl-CoA dehydrogenase NAD binding" evidence="13">
    <location>
        <begin position="302"/>
        <end position="479"/>
    </location>
</feature>
<evidence type="ECO:0000256" key="8">
    <source>
        <dbReference type="ARBA" id="ARBA00023239"/>
    </source>
</evidence>
<keyword evidence="4" id="KW-0276">Fatty acid metabolism</keyword>
<dbReference type="GO" id="GO:0016507">
    <property type="term" value="C:mitochondrial fatty acid beta-oxidation multienzyme complex"/>
    <property type="evidence" value="ECO:0007669"/>
    <property type="project" value="TreeGrafter"/>
</dbReference>
<evidence type="ECO:0000256" key="9">
    <source>
        <dbReference type="ARBA" id="ARBA00023268"/>
    </source>
</evidence>
<comment type="catalytic activity">
    <reaction evidence="11">
        <text>(3S)-hydroxydecanoyl-CoA + NAD(+) = 3-oxodecanoyl-CoA + NADH + H(+)</text>
        <dbReference type="Rhea" id="RHEA:31187"/>
        <dbReference type="ChEBI" id="CHEBI:15378"/>
        <dbReference type="ChEBI" id="CHEBI:57540"/>
        <dbReference type="ChEBI" id="CHEBI:57945"/>
        <dbReference type="ChEBI" id="CHEBI:62548"/>
        <dbReference type="ChEBI" id="CHEBI:62616"/>
    </reaction>
    <physiologicalReaction direction="left-to-right" evidence="11">
        <dbReference type="Rhea" id="RHEA:31188"/>
    </physiologicalReaction>
</comment>
<gene>
    <name evidence="14" type="ORF">LSH36_657g02015</name>
</gene>
<evidence type="ECO:0000256" key="1">
    <source>
        <dbReference type="ARBA" id="ARBA00000469"/>
    </source>
</evidence>
<evidence type="ECO:0000256" key="4">
    <source>
        <dbReference type="ARBA" id="ARBA00022832"/>
    </source>
</evidence>
<keyword evidence="5" id="KW-0560">Oxidoreductase</keyword>
<dbReference type="Pfam" id="PF00378">
    <property type="entry name" value="ECH_1"/>
    <property type="match status" value="1"/>
</dbReference>
<dbReference type="InterPro" id="IPR006176">
    <property type="entry name" value="3-OHacyl-CoA_DH_NAD-bd"/>
</dbReference>
<evidence type="ECO:0000313" key="15">
    <source>
        <dbReference type="Proteomes" id="UP001208570"/>
    </source>
</evidence>
<dbReference type="Pfam" id="PF00725">
    <property type="entry name" value="3HCDH"/>
    <property type="match status" value="2"/>
</dbReference>
<evidence type="ECO:0000256" key="7">
    <source>
        <dbReference type="ARBA" id="ARBA00023098"/>
    </source>
</evidence>
<organism evidence="14 15">
    <name type="scientific">Paralvinella palmiformis</name>
    <dbReference type="NCBI Taxonomy" id="53620"/>
    <lineage>
        <taxon>Eukaryota</taxon>
        <taxon>Metazoa</taxon>
        <taxon>Spiralia</taxon>
        <taxon>Lophotrochozoa</taxon>
        <taxon>Annelida</taxon>
        <taxon>Polychaeta</taxon>
        <taxon>Sedentaria</taxon>
        <taxon>Canalipalpata</taxon>
        <taxon>Terebellida</taxon>
        <taxon>Terebelliformia</taxon>
        <taxon>Alvinellidae</taxon>
        <taxon>Paralvinella</taxon>
    </lineage>
</organism>
<keyword evidence="15" id="KW-1185">Reference proteome</keyword>
<evidence type="ECO:0000259" key="13">
    <source>
        <dbReference type="Pfam" id="PF02737"/>
    </source>
</evidence>
<dbReference type="PANTHER" id="PTHR43612:SF3">
    <property type="entry name" value="TRIFUNCTIONAL ENZYME SUBUNIT ALPHA, MITOCHONDRIAL"/>
    <property type="match status" value="1"/>
</dbReference>
<dbReference type="Proteomes" id="UP001208570">
    <property type="component" value="Unassembled WGS sequence"/>
</dbReference>
<dbReference type="InterPro" id="IPR036291">
    <property type="entry name" value="NAD(P)-bd_dom_sf"/>
</dbReference>
<dbReference type="InterPro" id="IPR029045">
    <property type="entry name" value="ClpP/crotonase-like_dom_sf"/>
</dbReference>
<dbReference type="Gene3D" id="3.40.50.720">
    <property type="entry name" value="NAD(P)-binding Rossmann-like Domain"/>
    <property type="match status" value="1"/>
</dbReference>
<dbReference type="InterPro" id="IPR006108">
    <property type="entry name" value="3HC_DH_C"/>
</dbReference>
<evidence type="ECO:0008006" key="16">
    <source>
        <dbReference type="Google" id="ProtNLM"/>
    </source>
</evidence>
<dbReference type="PANTHER" id="PTHR43612">
    <property type="entry name" value="TRIFUNCTIONAL ENZYME SUBUNIT ALPHA"/>
    <property type="match status" value="1"/>
</dbReference>
<dbReference type="InterPro" id="IPR050136">
    <property type="entry name" value="FA_oxidation_alpha_subunit"/>
</dbReference>
<dbReference type="EMBL" id="JAODUP010000657">
    <property type="protein sequence ID" value="KAK2145799.1"/>
    <property type="molecule type" value="Genomic_DNA"/>
</dbReference>
<dbReference type="GO" id="GO:0016509">
    <property type="term" value="F:long-chain (3S)-3-hydroxyacyl-CoA dehydrogenase (NAD+) activity"/>
    <property type="evidence" value="ECO:0007669"/>
    <property type="project" value="TreeGrafter"/>
</dbReference>
<comment type="catalytic activity">
    <reaction evidence="10">
        <text>(3S)-hydroxyhexadecanoyl-CoA + NAD(+) = 3-oxohexadecanoyl-CoA + NADH + H(+)</text>
        <dbReference type="Rhea" id="RHEA:31159"/>
        <dbReference type="ChEBI" id="CHEBI:15378"/>
        <dbReference type="ChEBI" id="CHEBI:57349"/>
        <dbReference type="ChEBI" id="CHEBI:57540"/>
        <dbReference type="ChEBI" id="CHEBI:57945"/>
        <dbReference type="ChEBI" id="CHEBI:62613"/>
    </reaction>
    <physiologicalReaction direction="left-to-right" evidence="10">
        <dbReference type="Rhea" id="RHEA:31160"/>
    </physiologicalReaction>
</comment>
<keyword evidence="6" id="KW-0520">NAD</keyword>
<feature type="domain" description="3-hydroxyacyl-CoA dehydrogenase C-terminal" evidence="12">
    <location>
        <begin position="579"/>
        <end position="657"/>
    </location>
</feature>
<dbReference type="Pfam" id="PF02737">
    <property type="entry name" value="3HCDH_N"/>
    <property type="match status" value="1"/>
</dbReference>
<dbReference type="SUPFAM" id="SSF52096">
    <property type="entry name" value="ClpP/crotonase"/>
    <property type="match status" value="1"/>
</dbReference>
<evidence type="ECO:0000256" key="3">
    <source>
        <dbReference type="ARBA" id="ARBA00007005"/>
    </source>
</evidence>
<dbReference type="Gene3D" id="3.90.226.10">
    <property type="entry name" value="2-enoyl-CoA Hydratase, Chain A, domain 1"/>
    <property type="match status" value="2"/>
</dbReference>
<dbReference type="SUPFAM" id="SSF48179">
    <property type="entry name" value="6-phosphogluconate dehydrogenase C-terminal domain-like"/>
    <property type="match status" value="2"/>
</dbReference>
<evidence type="ECO:0000256" key="10">
    <source>
        <dbReference type="ARBA" id="ARBA00047613"/>
    </source>
</evidence>
<dbReference type="InterPro" id="IPR008927">
    <property type="entry name" value="6-PGluconate_DH-like_C_sf"/>
</dbReference>
<comment type="catalytic activity">
    <reaction evidence="1">
        <text>(3S)-hydroxyhexadecanoyl-CoA = (2E)-hexadecenoyl-CoA + H2O</text>
        <dbReference type="Rhea" id="RHEA:31163"/>
        <dbReference type="ChEBI" id="CHEBI:15377"/>
        <dbReference type="ChEBI" id="CHEBI:61526"/>
        <dbReference type="ChEBI" id="CHEBI:62613"/>
    </reaction>
    <physiologicalReaction direction="right-to-left" evidence="1">
        <dbReference type="Rhea" id="RHEA:31165"/>
    </physiologicalReaction>
</comment>